<name>A0A0E9TMB2_ANGAN</name>
<evidence type="ECO:0000256" key="1">
    <source>
        <dbReference type="SAM" id="MobiDB-lite"/>
    </source>
</evidence>
<protein>
    <submittedName>
        <fullName evidence="2">Uncharacterized protein</fullName>
    </submittedName>
</protein>
<proteinExistence type="predicted"/>
<feature type="region of interest" description="Disordered" evidence="1">
    <location>
        <begin position="1"/>
        <end position="26"/>
    </location>
</feature>
<reference evidence="2" key="2">
    <citation type="journal article" date="2015" name="Fish Shellfish Immunol.">
        <title>Early steps in the European eel (Anguilla anguilla)-Vibrio vulnificus interaction in the gills: Role of the RtxA13 toxin.</title>
        <authorList>
            <person name="Callol A."/>
            <person name="Pajuelo D."/>
            <person name="Ebbesson L."/>
            <person name="Teles M."/>
            <person name="MacKenzie S."/>
            <person name="Amaro C."/>
        </authorList>
    </citation>
    <scope>NUCLEOTIDE SEQUENCE</scope>
</reference>
<dbReference type="AlphaFoldDB" id="A0A0E9TMB2"/>
<organism evidence="2">
    <name type="scientific">Anguilla anguilla</name>
    <name type="common">European freshwater eel</name>
    <name type="synonym">Muraena anguilla</name>
    <dbReference type="NCBI Taxonomy" id="7936"/>
    <lineage>
        <taxon>Eukaryota</taxon>
        <taxon>Metazoa</taxon>
        <taxon>Chordata</taxon>
        <taxon>Craniata</taxon>
        <taxon>Vertebrata</taxon>
        <taxon>Euteleostomi</taxon>
        <taxon>Actinopterygii</taxon>
        <taxon>Neopterygii</taxon>
        <taxon>Teleostei</taxon>
        <taxon>Anguilliformes</taxon>
        <taxon>Anguillidae</taxon>
        <taxon>Anguilla</taxon>
    </lineage>
</organism>
<evidence type="ECO:0000313" key="2">
    <source>
        <dbReference type="EMBL" id="JAH54804.1"/>
    </source>
</evidence>
<reference evidence="2" key="1">
    <citation type="submission" date="2014-11" db="EMBL/GenBank/DDBJ databases">
        <authorList>
            <person name="Amaro Gonzalez C."/>
        </authorList>
    </citation>
    <scope>NUCLEOTIDE SEQUENCE</scope>
</reference>
<sequence length="26" mass="2935">MKYLQGGVRKLSGQQMPQAWAKFQPG</sequence>
<accession>A0A0E9TMB2</accession>
<dbReference type="EMBL" id="GBXM01053773">
    <property type="protein sequence ID" value="JAH54804.1"/>
    <property type="molecule type" value="Transcribed_RNA"/>
</dbReference>